<protein>
    <recommendedName>
        <fullName evidence="2">Cytochrome bc1 complex Rieske iron-sulfur subunit</fullName>
    </recommendedName>
    <alternativeName>
        <fullName evidence="8">Cytochrome bc1 reductase complex subunit QcrA</fullName>
    </alternativeName>
</protein>
<evidence type="ECO:0000256" key="10">
    <source>
        <dbReference type="SAM" id="SignalP"/>
    </source>
</evidence>
<dbReference type="CDD" id="cd03467">
    <property type="entry name" value="Rieske"/>
    <property type="match status" value="1"/>
</dbReference>
<evidence type="ECO:0000256" key="3">
    <source>
        <dbReference type="ARBA" id="ARBA00022714"/>
    </source>
</evidence>
<feature type="domain" description="Rieske" evidence="11">
    <location>
        <begin position="47"/>
        <end position="140"/>
    </location>
</feature>
<evidence type="ECO:0000256" key="8">
    <source>
        <dbReference type="ARBA" id="ARBA00029586"/>
    </source>
</evidence>
<evidence type="ECO:0000256" key="1">
    <source>
        <dbReference type="ARBA" id="ARBA00002494"/>
    </source>
</evidence>
<evidence type="ECO:0000259" key="11">
    <source>
        <dbReference type="PROSITE" id="PS51296"/>
    </source>
</evidence>
<keyword evidence="10" id="KW-0732">Signal</keyword>
<dbReference type="GO" id="GO:0016705">
    <property type="term" value="F:oxidoreductase activity, acting on paired donors, with incorporation or reduction of molecular oxygen"/>
    <property type="evidence" value="ECO:0007669"/>
    <property type="project" value="UniProtKB-ARBA"/>
</dbReference>
<keyword evidence="6" id="KW-0411">Iron-sulfur</keyword>
<name>A0A839QXL2_9MICC</name>
<dbReference type="GO" id="GO:0004497">
    <property type="term" value="F:monooxygenase activity"/>
    <property type="evidence" value="ECO:0007669"/>
    <property type="project" value="UniProtKB-ARBA"/>
</dbReference>
<keyword evidence="7" id="KW-1015">Disulfide bond</keyword>
<dbReference type="PANTHER" id="PTHR10134">
    <property type="entry name" value="CYTOCHROME B-C1 COMPLEX SUBUNIT RIESKE, MITOCHONDRIAL"/>
    <property type="match status" value="1"/>
</dbReference>
<evidence type="ECO:0000256" key="7">
    <source>
        <dbReference type="ARBA" id="ARBA00023157"/>
    </source>
</evidence>
<dbReference type="AlphaFoldDB" id="A0A839QXL2"/>
<evidence type="ECO:0000313" key="12">
    <source>
        <dbReference type="EMBL" id="MBB2996711.1"/>
    </source>
</evidence>
<dbReference type="GO" id="GO:0051537">
    <property type="term" value="F:2 iron, 2 sulfur cluster binding"/>
    <property type="evidence" value="ECO:0007669"/>
    <property type="project" value="UniProtKB-KW"/>
</dbReference>
<dbReference type="Pfam" id="PF00355">
    <property type="entry name" value="Rieske"/>
    <property type="match status" value="1"/>
</dbReference>
<dbReference type="SUPFAM" id="SSF50022">
    <property type="entry name" value="ISP domain"/>
    <property type="match status" value="1"/>
</dbReference>
<organism evidence="12 13">
    <name type="scientific">Paeniglutamicibacter cryotolerans</name>
    <dbReference type="NCBI Taxonomy" id="670079"/>
    <lineage>
        <taxon>Bacteria</taxon>
        <taxon>Bacillati</taxon>
        <taxon>Actinomycetota</taxon>
        <taxon>Actinomycetes</taxon>
        <taxon>Micrococcales</taxon>
        <taxon>Micrococcaceae</taxon>
        <taxon>Paeniglutamicibacter</taxon>
    </lineage>
</organism>
<evidence type="ECO:0000313" key="13">
    <source>
        <dbReference type="Proteomes" id="UP000523000"/>
    </source>
</evidence>
<dbReference type="PROSITE" id="PS51296">
    <property type="entry name" value="RIESKE"/>
    <property type="match status" value="1"/>
</dbReference>
<comment type="cofactor">
    <cofactor evidence="9">
        <name>[2Fe-2S] cluster</name>
        <dbReference type="ChEBI" id="CHEBI:190135"/>
    </cofactor>
</comment>
<evidence type="ECO:0000256" key="5">
    <source>
        <dbReference type="ARBA" id="ARBA00023004"/>
    </source>
</evidence>
<sequence length="142" mass="14464">MNEMTVGPPTRRVLLGTTLAVGSVATLAACGGGSKTDPLPSATGTPNDAGPVSALPVGGSASLSVGGHDYLFYRPDEATVLAYTSICTHQGCTVGVTKALFKCPCHGSEYSHSDGSVIQGPAPKPLTRYAAEIKDGKIVLYL</sequence>
<dbReference type="RefSeq" id="WP_345075641.1">
    <property type="nucleotide sequence ID" value="NZ_BAABGK010000105.1"/>
</dbReference>
<dbReference type="Proteomes" id="UP000523000">
    <property type="component" value="Unassembled WGS sequence"/>
</dbReference>
<feature type="chain" id="PRO_5038886601" description="Cytochrome bc1 complex Rieske iron-sulfur subunit" evidence="10">
    <location>
        <begin position="29"/>
        <end position="142"/>
    </location>
</feature>
<accession>A0A839QXL2</accession>
<dbReference type="InterPro" id="IPR036922">
    <property type="entry name" value="Rieske_2Fe-2S_sf"/>
</dbReference>
<evidence type="ECO:0000256" key="2">
    <source>
        <dbReference type="ARBA" id="ARBA00015816"/>
    </source>
</evidence>
<keyword evidence="13" id="KW-1185">Reference proteome</keyword>
<evidence type="ECO:0000256" key="9">
    <source>
        <dbReference type="ARBA" id="ARBA00034078"/>
    </source>
</evidence>
<dbReference type="PRINTS" id="PR00162">
    <property type="entry name" value="RIESKE"/>
</dbReference>
<keyword evidence="4" id="KW-0479">Metal-binding</keyword>
<evidence type="ECO:0000256" key="6">
    <source>
        <dbReference type="ARBA" id="ARBA00023014"/>
    </source>
</evidence>
<proteinExistence type="predicted"/>
<dbReference type="EMBL" id="JACHVS010000002">
    <property type="protein sequence ID" value="MBB2996711.1"/>
    <property type="molecule type" value="Genomic_DNA"/>
</dbReference>
<dbReference type="InterPro" id="IPR014349">
    <property type="entry name" value="Rieske_Fe-S_prot"/>
</dbReference>
<keyword evidence="3" id="KW-0001">2Fe-2S</keyword>
<feature type="signal peptide" evidence="10">
    <location>
        <begin position="1"/>
        <end position="28"/>
    </location>
</feature>
<dbReference type="InterPro" id="IPR005805">
    <property type="entry name" value="Rieske_Fe-S_prot_C"/>
</dbReference>
<keyword evidence="5" id="KW-0408">Iron</keyword>
<gene>
    <name evidence="12" type="ORF">E9229_002958</name>
</gene>
<reference evidence="12 13" key="1">
    <citation type="submission" date="2020-08" db="EMBL/GenBank/DDBJ databases">
        <title>Sequencing the genomes of 1000 actinobacteria strains.</title>
        <authorList>
            <person name="Klenk H.-P."/>
        </authorList>
    </citation>
    <scope>NUCLEOTIDE SEQUENCE [LARGE SCALE GENOMIC DNA]</scope>
    <source>
        <strain evidence="12 13">DSM 22826</strain>
    </source>
</reference>
<dbReference type="InterPro" id="IPR017941">
    <property type="entry name" value="Rieske_2Fe-2S"/>
</dbReference>
<comment type="caution">
    <text evidence="12">The sequence shown here is derived from an EMBL/GenBank/DDBJ whole genome shotgun (WGS) entry which is preliminary data.</text>
</comment>
<dbReference type="GO" id="GO:0016020">
    <property type="term" value="C:membrane"/>
    <property type="evidence" value="ECO:0007669"/>
    <property type="project" value="InterPro"/>
</dbReference>
<comment type="function">
    <text evidence="1">Iron-sulfur subunit of the cytochrome bc1 complex, an essential component of the respiratory electron transport chain required for ATP synthesis. The bc1 complex catalyzes the oxidation of menaquinol and the reduction of cytochrome c in the respiratory chain. The bc1 complex operates through a Q-cycle mechanism that couples electron transfer to generation of the proton gradient that drives ATP synthesis.</text>
</comment>
<dbReference type="GO" id="GO:0046872">
    <property type="term" value="F:metal ion binding"/>
    <property type="evidence" value="ECO:0007669"/>
    <property type="project" value="UniProtKB-KW"/>
</dbReference>
<evidence type="ECO:0000256" key="4">
    <source>
        <dbReference type="ARBA" id="ARBA00022723"/>
    </source>
</evidence>
<dbReference type="Gene3D" id="2.102.10.10">
    <property type="entry name" value="Rieske [2Fe-2S] iron-sulphur domain"/>
    <property type="match status" value="1"/>
</dbReference>